<evidence type="ECO:0000256" key="6">
    <source>
        <dbReference type="SAM" id="Phobius"/>
    </source>
</evidence>
<dbReference type="AlphaFoldDB" id="A0A974CGS6"/>
<dbReference type="PROSITE" id="PS50835">
    <property type="entry name" value="IG_LIKE"/>
    <property type="match status" value="2"/>
</dbReference>
<dbReference type="Pfam" id="PF13927">
    <property type="entry name" value="Ig_3"/>
    <property type="match status" value="2"/>
</dbReference>
<evidence type="ECO:0000256" key="3">
    <source>
        <dbReference type="ARBA" id="ARBA00023180"/>
    </source>
</evidence>
<dbReference type="OMA" id="YECERQT"/>
<keyword evidence="6" id="KW-0812">Transmembrane</keyword>
<dbReference type="InterPro" id="IPR036179">
    <property type="entry name" value="Ig-like_dom_sf"/>
</dbReference>
<dbReference type="SUPFAM" id="SSF48726">
    <property type="entry name" value="Immunoglobulin"/>
    <property type="match status" value="2"/>
</dbReference>
<dbReference type="PANTHER" id="PTHR44337">
    <property type="entry name" value="CARCINOEMBRYONIC ANTIGEN-RELATED CELL ADHESION MOLECULE 8"/>
    <property type="match status" value="1"/>
</dbReference>
<feature type="compositionally biased region" description="Polar residues" evidence="5">
    <location>
        <begin position="367"/>
        <end position="378"/>
    </location>
</feature>
<gene>
    <name evidence="8" type="ORF">XELAEV_18036006mg</name>
</gene>
<dbReference type="Gene3D" id="2.60.40.10">
    <property type="entry name" value="Immunoglobulins"/>
    <property type="match status" value="2"/>
</dbReference>
<feature type="domain" description="Ig-like" evidence="7">
    <location>
        <begin position="120"/>
        <end position="199"/>
    </location>
</feature>
<dbReference type="SMART" id="SM00409">
    <property type="entry name" value="IG"/>
    <property type="match status" value="2"/>
</dbReference>
<keyword evidence="2" id="KW-1015">Disulfide bond</keyword>
<evidence type="ECO:0000259" key="7">
    <source>
        <dbReference type="PROSITE" id="PS50835"/>
    </source>
</evidence>
<feature type="transmembrane region" description="Helical" evidence="6">
    <location>
        <begin position="299"/>
        <end position="322"/>
    </location>
</feature>
<protein>
    <recommendedName>
        <fullName evidence="7">Ig-like domain-containing protein</fullName>
    </recommendedName>
</protein>
<feature type="region of interest" description="Disordered" evidence="5">
    <location>
        <begin position="349"/>
        <end position="378"/>
    </location>
</feature>
<keyword evidence="6" id="KW-0472">Membrane</keyword>
<evidence type="ECO:0000256" key="2">
    <source>
        <dbReference type="ARBA" id="ARBA00023157"/>
    </source>
</evidence>
<evidence type="ECO:0000313" key="9">
    <source>
        <dbReference type="Proteomes" id="UP000694892"/>
    </source>
</evidence>
<dbReference type="SMART" id="SM00408">
    <property type="entry name" value="IGc2"/>
    <property type="match status" value="2"/>
</dbReference>
<evidence type="ECO:0000256" key="1">
    <source>
        <dbReference type="ARBA" id="ARBA00022729"/>
    </source>
</evidence>
<dbReference type="InterPro" id="IPR007110">
    <property type="entry name" value="Ig-like_dom"/>
</dbReference>
<keyword evidence="1" id="KW-0732">Signal</keyword>
<dbReference type="InterPro" id="IPR052598">
    <property type="entry name" value="IgSF_CEA-related"/>
</dbReference>
<dbReference type="Proteomes" id="UP000694892">
    <property type="component" value="Chromosome 7L"/>
</dbReference>
<feature type="domain" description="Ig-like" evidence="7">
    <location>
        <begin position="210"/>
        <end position="290"/>
    </location>
</feature>
<dbReference type="InterPro" id="IPR003599">
    <property type="entry name" value="Ig_sub"/>
</dbReference>
<reference evidence="9" key="1">
    <citation type="journal article" date="2016" name="Nature">
        <title>Genome evolution in the allotetraploid frog Xenopus laevis.</title>
        <authorList>
            <person name="Session A.M."/>
            <person name="Uno Y."/>
            <person name="Kwon T."/>
            <person name="Chapman J.A."/>
            <person name="Toyoda A."/>
            <person name="Takahashi S."/>
            <person name="Fukui A."/>
            <person name="Hikosaka A."/>
            <person name="Suzuki A."/>
            <person name="Kondo M."/>
            <person name="van Heeringen S.J."/>
            <person name="Quigley I."/>
            <person name="Heinz S."/>
            <person name="Ogino H."/>
            <person name="Ochi H."/>
            <person name="Hellsten U."/>
            <person name="Lyons J.B."/>
            <person name="Simakov O."/>
            <person name="Putnam N."/>
            <person name="Stites J."/>
            <person name="Kuroki Y."/>
            <person name="Tanaka T."/>
            <person name="Michiue T."/>
            <person name="Watanabe M."/>
            <person name="Bogdanovic O."/>
            <person name="Lister R."/>
            <person name="Georgiou G."/>
            <person name="Paranjpe S.S."/>
            <person name="van Kruijsbergen I."/>
            <person name="Shu S."/>
            <person name="Carlson J."/>
            <person name="Kinoshita T."/>
            <person name="Ohta Y."/>
            <person name="Mawaribuchi S."/>
            <person name="Jenkins J."/>
            <person name="Grimwood J."/>
            <person name="Schmutz J."/>
            <person name="Mitros T."/>
            <person name="Mozaffari S.V."/>
            <person name="Suzuki Y."/>
            <person name="Haramoto Y."/>
            <person name="Yamamoto T.S."/>
            <person name="Takagi C."/>
            <person name="Heald R."/>
            <person name="Miller K."/>
            <person name="Haudenschild C."/>
            <person name="Kitzman J."/>
            <person name="Nakayama T."/>
            <person name="Izutsu Y."/>
            <person name="Robert J."/>
            <person name="Fortriede J."/>
            <person name="Burns K."/>
            <person name="Lotay V."/>
            <person name="Karimi K."/>
            <person name="Yasuoka Y."/>
            <person name="Dichmann D.S."/>
            <person name="Flajnik M.F."/>
            <person name="Houston D.W."/>
            <person name="Shendure J."/>
            <person name="DuPasquier L."/>
            <person name="Vize P.D."/>
            <person name="Zorn A.M."/>
            <person name="Ito M."/>
            <person name="Marcotte E.M."/>
            <person name="Wallingford J.B."/>
            <person name="Ito Y."/>
            <person name="Asashima M."/>
            <person name="Ueno N."/>
            <person name="Matsuda Y."/>
            <person name="Veenstra G.J."/>
            <person name="Fujiyama A."/>
            <person name="Harland R.M."/>
            <person name="Taira M."/>
            <person name="Rokhsar D.S."/>
        </authorList>
    </citation>
    <scope>NUCLEOTIDE SEQUENCE [LARGE SCALE GENOMIC DNA]</scope>
    <source>
        <strain evidence="9">J</strain>
    </source>
</reference>
<evidence type="ECO:0000256" key="5">
    <source>
        <dbReference type="SAM" id="MobiDB-lite"/>
    </source>
</evidence>
<name>A0A974CGS6_XENLA</name>
<proteinExistence type="predicted"/>
<evidence type="ECO:0000313" key="8">
    <source>
        <dbReference type="EMBL" id="OCT73027.1"/>
    </source>
</evidence>
<dbReference type="InterPro" id="IPR013783">
    <property type="entry name" value="Ig-like_fold"/>
</dbReference>
<dbReference type="PANTHER" id="PTHR44337:SF20">
    <property type="entry name" value="CARCINOEMBRYONIC ANTIGEN-RELATED CELL ADHESION MOLECULE 5-RELATED"/>
    <property type="match status" value="1"/>
</dbReference>
<evidence type="ECO:0000256" key="4">
    <source>
        <dbReference type="ARBA" id="ARBA00023319"/>
    </source>
</evidence>
<keyword evidence="6" id="KW-1133">Transmembrane helix</keyword>
<sequence>MVRQKVTGARSLYMRGYLLTVRSLDKLKGFSYTCTSRIPVVKFSSSLVVQQLLAMYFLCVLNTLQKNPRWPFAPQWNKWKEQKNDGISGLVPTDQGSYTVIIQTAETSARHTVLLPVYEPVTSSVISTNNKEPQENGKVTLTCSTNNAEKILWSKNGVSLPPRLILSADNKTLTFSSVSRSDTGQYRCEASNAVSKTISDPYTLTVNYGPESLSITGRLQVTSGSTISLECSADSVPAPTYQWKLNWTVLEFQNSKLNIQQATSENAGNYTCIVTNSVTKISPETSVYVTVNDNDSAGFTAAIICGSILGTVFIICITGLLYKKYVLSQKGQSGDIGEDPSRVYENIPNTAKAHPAKEEGPYMGLQYPSQDTYSELKK</sequence>
<keyword evidence="4" id="KW-0393">Immunoglobulin domain</keyword>
<dbReference type="EMBL" id="CM004478">
    <property type="protein sequence ID" value="OCT73027.1"/>
    <property type="molecule type" value="Genomic_DNA"/>
</dbReference>
<organism evidence="8 9">
    <name type="scientific">Xenopus laevis</name>
    <name type="common">African clawed frog</name>
    <dbReference type="NCBI Taxonomy" id="8355"/>
    <lineage>
        <taxon>Eukaryota</taxon>
        <taxon>Metazoa</taxon>
        <taxon>Chordata</taxon>
        <taxon>Craniata</taxon>
        <taxon>Vertebrata</taxon>
        <taxon>Euteleostomi</taxon>
        <taxon>Amphibia</taxon>
        <taxon>Batrachia</taxon>
        <taxon>Anura</taxon>
        <taxon>Pipoidea</taxon>
        <taxon>Pipidae</taxon>
        <taxon>Xenopodinae</taxon>
        <taxon>Xenopus</taxon>
        <taxon>Xenopus</taxon>
    </lineage>
</organism>
<accession>A0A974CGS6</accession>
<keyword evidence="3" id="KW-0325">Glycoprotein</keyword>
<dbReference type="InterPro" id="IPR003598">
    <property type="entry name" value="Ig_sub2"/>
</dbReference>